<name>A0A498K4E3_MALDO</name>
<reference evidence="2 3" key="1">
    <citation type="submission" date="2018-10" db="EMBL/GenBank/DDBJ databases">
        <title>A high-quality apple genome assembly.</title>
        <authorList>
            <person name="Hu J."/>
        </authorList>
    </citation>
    <scope>NUCLEOTIDE SEQUENCE [LARGE SCALE GENOMIC DNA]</scope>
    <source>
        <strain evidence="3">cv. HFTH1</strain>
        <tissue evidence="2">Young leaf</tissue>
    </source>
</reference>
<evidence type="ECO:0000313" key="2">
    <source>
        <dbReference type="EMBL" id="RXI00855.1"/>
    </source>
</evidence>
<evidence type="ECO:0000256" key="1">
    <source>
        <dbReference type="SAM" id="SignalP"/>
    </source>
</evidence>
<comment type="caution">
    <text evidence="2">The sequence shown here is derived from an EMBL/GenBank/DDBJ whole genome shotgun (WGS) entry which is preliminary data.</text>
</comment>
<keyword evidence="3" id="KW-1185">Reference proteome</keyword>
<evidence type="ECO:0000313" key="3">
    <source>
        <dbReference type="Proteomes" id="UP000290289"/>
    </source>
</evidence>
<dbReference type="InterPro" id="IPR040273">
    <property type="entry name" value="PIP1"/>
</dbReference>
<accession>A0A498K4E3</accession>
<sequence length="78" mass="8807">MMNFRKSRAIIFVVLMIISVAFLSHSGVEATRMLPAEDFAYSNHLRTDYSSVYRNAKSTMACWIQRLASGPSPRGRGH</sequence>
<dbReference type="PANTHER" id="PTHR37245:SF4">
    <property type="entry name" value="PAMP-INDUCED SECRETED PEPTIDE 1"/>
    <property type="match status" value="1"/>
</dbReference>
<dbReference type="EMBL" id="RDQH01000330">
    <property type="protein sequence ID" value="RXI00855.1"/>
    <property type="molecule type" value="Genomic_DNA"/>
</dbReference>
<dbReference type="GO" id="GO:0006952">
    <property type="term" value="P:defense response"/>
    <property type="evidence" value="ECO:0007669"/>
    <property type="project" value="InterPro"/>
</dbReference>
<proteinExistence type="predicted"/>
<feature type="signal peptide" evidence="1">
    <location>
        <begin position="1"/>
        <end position="30"/>
    </location>
</feature>
<dbReference type="PANTHER" id="PTHR37245">
    <property type="entry name" value="PAMP-INDUCED SECRETED PEPTIDE 1"/>
    <property type="match status" value="1"/>
</dbReference>
<dbReference type="AlphaFoldDB" id="A0A498K4E3"/>
<gene>
    <name evidence="2" type="ORF">DVH24_001089</name>
</gene>
<keyword evidence="1" id="KW-0732">Signal</keyword>
<organism evidence="2 3">
    <name type="scientific">Malus domestica</name>
    <name type="common">Apple</name>
    <name type="synonym">Pyrus malus</name>
    <dbReference type="NCBI Taxonomy" id="3750"/>
    <lineage>
        <taxon>Eukaryota</taxon>
        <taxon>Viridiplantae</taxon>
        <taxon>Streptophyta</taxon>
        <taxon>Embryophyta</taxon>
        <taxon>Tracheophyta</taxon>
        <taxon>Spermatophyta</taxon>
        <taxon>Magnoliopsida</taxon>
        <taxon>eudicotyledons</taxon>
        <taxon>Gunneridae</taxon>
        <taxon>Pentapetalae</taxon>
        <taxon>rosids</taxon>
        <taxon>fabids</taxon>
        <taxon>Rosales</taxon>
        <taxon>Rosaceae</taxon>
        <taxon>Amygdaloideae</taxon>
        <taxon>Maleae</taxon>
        <taxon>Malus</taxon>
    </lineage>
</organism>
<dbReference type="Proteomes" id="UP000290289">
    <property type="component" value="Chromosome 4"/>
</dbReference>
<feature type="chain" id="PRO_5019755410" evidence="1">
    <location>
        <begin position="31"/>
        <end position="78"/>
    </location>
</feature>
<protein>
    <submittedName>
        <fullName evidence="2">Uncharacterized protein</fullName>
    </submittedName>
</protein>